<comment type="caution">
    <text evidence="1">The sequence shown here is derived from an EMBL/GenBank/DDBJ whole genome shotgun (WGS) entry which is preliminary data.</text>
</comment>
<dbReference type="RefSeq" id="WP_142262298.1">
    <property type="nucleotide sequence ID" value="NZ_BMPV01000002.1"/>
</dbReference>
<dbReference type="OrthoDB" id="5173234at2"/>
<dbReference type="PANTHER" id="PTHR34598">
    <property type="entry name" value="BLL6449 PROTEIN"/>
    <property type="match status" value="1"/>
</dbReference>
<keyword evidence="2" id="KW-1185">Reference proteome</keyword>
<dbReference type="PANTHER" id="PTHR34598:SF3">
    <property type="entry name" value="OXIDOREDUCTASE AN1597"/>
    <property type="match status" value="1"/>
</dbReference>
<dbReference type="GO" id="GO:0016491">
    <property type="term" value="F:oxidoreductase activity"/>
    <property type="evidence" value="ECO:0007669"/>
    <property type="project" value="InterPro"/>
</dbReference>
<gene>
    <name evidence="1" type="ORF">FHX40_4930</name>
</gene>
<evidence type="ECO:0000313" key="1">
    <source>
        <dbReference type="EMBL" id="TQM72773.1"/>
    </source>
</evidence>
<dbReference type="Proteomes" id="UP000319213">
    <property type="component" value="Unassembled WGS sequence"/>
</dbReference>
<accession>A0A543IQB8</accession>
<reference evidence="1 2" key="1">
    <citation type="submission" date="2019-06" db="EMBL/GenBank/DDBJ databases">
        <title>Sequencing the genomes of 1000 actinobacteria strains.</title>
        <authorList>
            <person name="Klenk H.-P."/>
        </authorList>
    </citation>
    <scope>NUCLEOTIDE SEQUENCE [LARGE SCALE GENOMIC DNA]</scope>
    <source>
        <strain evidence="1 2">DSM 43186</strain>
    </source>
</reference>
<proteinExistence type="predicted"/>
<dbReference type="AlphaFoldDB" id="A0A543IQB8"/>
<evidence type="ECO:0000313" key="2">
    <source>
        <dbReference type="Proteomes" id="UP000319213"/>
    </source>
</evidence>
<sequence>MTVAETTQVPTIKGELSYLAPESKVLRRFTAPGASVNTGIYRTYEMTIHNGRPVADRFTLDRNGFEIIEHRSAVRDFTDREEVDRVYVGEVVEFIKSYTGADHVVPMGWVLRRAADPAANASQPAAALVHDDFSVQGAQERAASLYARHFPDGPGYRRALITSLWRVFSPPPQDWPLAICDYTSVREGEGIPNRLYFVDRIPDDLFQEMPEDHPGTSGFEFLHQPYHKWWYFPDMTRDEILFFKLNDSDQTRAWMVPHSAFHDRTVQATTPRHSIEFRSVAFFE</sequence>
<organism evidence="1 2">
    <name type="scientific">Thermopolyspora flexuosa</name>
    <dbReference type="NCBI Taxonomy" id="103836"/>
    <lineage>
        <taxon>Bacteria</taxon>
        <taxon>Bacillati</taxon>
        <taxon>Actinomycetota</taxon>
        <taxon>Actinomycetes</taxon>
        <taxon>Streptosporangiales</taxon>
        <taxon>Streptosporangiaceae</taxon>
        <taxon>Thermopolyspora</taxon>
    </lineage>
</organism>
<evidence type="ECO:0008006" key="3">
    <source>
        <dbReference type="Google" id="ProtNLM"/>
    </source>
</evidence>
<dbReference type="NCBIfam" id="NF041278">
    <property type="entry name" value="CmcJ_NvfI_EfuI"/>
    <property type="match status" value="1"/>
</dbReference>
<dbReference type="EMBL" id="VFPQ01000002">
    <property type="protein sequence ID" value="TQM72773.1"/>
    <property type="molecule type" value="Genomic_DNA"/>
</dbReference>
<protein>
    <recommendedName>
        <fullName evidence="3">Methyltransferase</fullName>
    </recommendedName>
</protein>
<name>A0A543IQB8_9ACTN</name>
<dbReference type="InterPro" id="IPR044053">
    <property type="entry name" value="AsaB-like"/>
</dbReference>